<keyword evidence="2" id="KW-1185">Reference proteome</keyword>
<evidence type="ECO:0000313" key="2">
    <source>
        <dbReference type="Proteomes" id="UP000466931"/>
    </source>
</evidence>
<reference evidence="1" key="1">
    <citation type="journal article" date="2019" name="Emerg. Microbes Infect.">
        <title>Comprehensive subspecies identification of 175 nontuberculous mycobacteria species based on 7547 genomic profiles.</title>
        <authorList>
            <person name="Matsumoto Y."/>
            <person name="Kinjo T."/>
            <person name="Motooka D."/>
            <person name="Nabeya D."/>
            <person name="Jung N."/>
            <person name="Uechi K."/>
            <person name="Horii T."/>
            <person name="Iida T."/>
            <person name="Fujita J."/>
            <person name="Nakamura S."/>
        </authorList>
    </citation>
    <scope>NUCLEOTIDE SEQUENCE [LARGE SCALE GENOMIC DNA]</scope>
    <source>
        <strain evidence="1">JCM 13671</strain>
    </source>
</reference>
<accession>A0A7I7Y473</accession>
<dbReference type="EMBL" id="AP022612">
    <property type="protein sequence ID" value="BBZ35903.1"/>
    <property type="molecule type" value="Genomic_DNA"/>
</dbReference>
<proteinExistence type="predicted"/>
<name>A0A7I7Y473_9MYCO</name>
<organism evidence="1 2">
    <name type="scientific">Mycolicibacterium confluentis</name>
    <dbReference type="NCBI Taxonomy" id="28047"/>
    <lineage>
        <taxon>Bacteria</taxon>
        <taxon>Bacillati</taxon>
        <taxon>Actinomycetota</taxon>
        <taxon>Actinomycetes</taxon>
        <taxon>Mycobacteriales</taxon>
        <taxon>Mycobacteriaceae</taxon>
        <taxon>Mycolicibacterium</taxon>
    </lineage>
</organism>
<sequence length="119" mass="12324">MQVMFAKWVVPVATACGAAMLVGVPGAVGKSRADADCDPGAISTGFGSNVSVLRCYGDWAYASTGASGDSTMLFQLHSYGWRHYTGFPSSVCRDQATADGVPAAELRSFPNCVSAPVIP</sequence>
<reference evidence="1" key="2">
    <citation type="submission" date="2020-02" db="EMBL/GenBank/DDBJ databases">
        <authorList>
            <person name="Matsumoto Y."/>
            <person name="Motooka D."/>
            <person name="Nakamura S."/>
        </authorList>
    </citation>
    <scope>NUCLEOTIDE SEQUENCE</scope>
    <source>
        <strain evidence="1">JCM 13671</strain>
    </source>
</reference>
<dbReference type="Proteomes" id="UP000466931">
    <property type="component" value="Chromosome"/>
</dbReference>
<evidence type="ECO:0000313" key="1">
    <source>
        <dbReference type="EMBL" id="BBZ35903.1"/>
    </source>
</evidence>
<protein>
    <submittedName>
        <fullName evidence="1">Uncharacterized protein</fullName>
    </submittedName>
</protein>
<gene>
    <name evidence="1" type="ORF">MCNF_45080</name>
</gene>
<dbReference type="AlphaFoldDB" id="A0A7I7Y473"/>